<evidence type="ECO:0000313" key="11">
    <source>
        <dbReference type="Proteomes" id="UP000799778"/>
    </source>
</evidence>
<dbReference type="FunFam" id="3.40.50.300:FF:000844">
    <property type="entry name" value="Nuclear GTP-binding protein NUG1"/>
    <property type="match status" value="1"/>
</dbReference>
<dbReference type="GO" id="GO:0006364">
    <property type="term" value="P:rRNA processing"/>
    <property type="evidence" value="ECO:0007669"/>
    <property type="project" value="UniProtKB-ARBA"/>
</dbReference>
<dbReference type="RefSeq" id="XP_033387115.1">
    <property type="nucleotide sequence ID" value="XM_033524227.1"/>
</dbReference>
<feature type="compositionally biased region" description="Basic and acidic residues" evidence="8">
    <location>
        <begin position="35"/>
        <end position="48"/>
    </location>
</feature>
<feature type="compositionally biased region" description="Acidic residues" evidence="8">
    <location>
        <begin position="94"/>
        <end position="117"/>
    </location>
</feature>
<evidence type="ECO:0000256" key="4">
    <source>
        <dbReference type="ARBA" id="ARBA00022741"/>
    </source>
</evidence>
<dbReference type="PANTHER" id="PTHR11089">
    <property type="entry name" value="GTP-BINDING PROTEIN-RELATED"/>
    <property type="match status" value="1"/>
</dbReference>
<keyword evidence="11" id="KW-1185">Reference proteome</keyword>
<dbReference type="EMBL" id="ML978067">
    <property type="protein sequence ID" value="KAF2018776.1"/>
    <property type="molecule type" value="Genomic_DNA"/>
</dbReference>
<evidence type="ECO:0000256" key="7">
    <source>
        <dbReference type="ARBA" id="ARBA00023242"/>
    </source>
</evidence>
<dbReference type="PRINTS" id="PR00326">
    <property type="entry name" value="GTP1OBG"/>
</dbReference>
<accession>A0A6A5Y0L9</accession>
<dbReference type="InterPro" id="IPR030378">
    <property type="entry name" value="G_CP_dom"/>
</dbReference>
<dbReference type="InterPro" id="IPR027417">
    <property type="entry name" value="P-loop_NTPase"/>
</dbReference>
<feature type="region of interest" description="Disordered" evidence="8">
    <location>
        <begin position="67"/>
        <end position="149"/>
    </location>
</feature>
<dbReference type="OrthoDB" id="10266128at2759"/>
<feature type="compositionally biased region" description="Low complexity" evidence="8">
    <location>
        <begin position="124"/>
        <end position="134"/>
    </location>
</feature>
<dbReference type="SUPFAM" id="SSF52540">
    <property type="entry name" value="P-loop containing nucleoside triphosphate hydrolases"/>
    <property type="match status" value="1"/>
</dbReference>
<keyword evidence="2" id="KW-0813">Transport</keyword>
<dbReference type="GO" id="GO:0005525">
    <property type="term" value="F:GTP binding"/>
    <property type="evidence" value="ECO:0007669"/>
    <property type="project" value="UniProtKB-KW"/>
</dbReference>
<dbReference type="GO" id="GO:0015031">
    <property type="term" value="P:protein transport"/>
    <property type="evidence" value="ECO:0007669"/>
    <property type="project" value="UniProtKB-KW"/>
</dbReference>
<dbReference type="AlphaFoldDB" id="A0A6A5Y0L9"/>
<feature type="region of interest" description="Disordered" evidence="8">
    <location>
        <begin position="1"/>
        <end position="54"/>
    </location>
</feature>
<comment type="subcellular location">
    <subcellularLocation>
        <location evidence="1">Nucleus</location>
    </subcellularLocation>
</comment>
<proteinExistence type="predicted"/>
<dbReference type="GO" id="GO:0005730">
    <property type="term" value="C:nucleolus"/>
    <property type="evidence" value="ECO:0007669"/>
    <property type="project" value="TreeGrafter"/>
</dbReference>
<keyword evidence="5" id="KW-0653">Protein transport</keyword>
<feature type="compositionally biased region" description="Basic residues" evidence="8">
    <location>
        <begin position="1"/>
        <end position="19"/>
    </location>
</feature>
<dbReference type="Gene3D" id="3.40.50.300">
    <property type="entry name" value="P-loop containing nucleotide triphosphate hydrolases"/>
    <property type="match status" value="1"/>
</dbReference>
<dbReference type="FunFam" id="1.10.1580.10:FF:000006">
    <property type="entry name" value="Nuclear GTP-binding protein NUG1"/>
    <property type="match status" value="1"/>
</dbReference>
<keyword evidence="4" id="KW-0547">Nucleotide-binding</keyword>
<evidence type="ECO:0000256" key="1">
    <source>
        <dbReference type="ARBA" id="ARBA00004123"/>
    </source>
</evidence>
<keyword evidence="7" id="KW-0539">Nucleus</keyword>
<evidence type="ECO:0000256" key="3">
    <source>
        <dbReference type="ARBA" id="ARBA00022517"/>
    </source>
</evidence>
<keyword evidence="6" id="KW-0342">GTP-binding</keyword>
<dbReference type="CDD" id="cd04178">
    <property type="entry name" value="Nucleostemin_like"/>
    <property type="match status" value="1"/>
</dbReference>
<dbReference type="Pfam" id="PF08701">
    <property type="entry name" value="GN3L_Grn1"/>
    <property type="match status" value="1"/>
</dbReference>
<feature type="domain" description="CP-type G" evidence="9">
    <location>
        <begin position="178"/>
        <end position="359"/>
    </location>
</feature>
<dbReference type="InterPro" id="IPR050755">
    <property type="entry name" value="TRAFAC_YlqF/YawG_RiboMat"/>
</dbReference>
<dbReference type="PROSITE" id="PS51721">
    <property type="entry name" value="G_CP"/>
    <property type="match status" value="1"/>
</dbReference>
<dbReference type="GO" id="GO:0030684">
    <property type="term" value="C:preribosome"/>
    <property type="evidence" value="ECO:0007669"/>
    <property type="project" value="UniProtKB-ARBA"/>
</dbReference>
<dbReference type="GO" id="GO:0042273">
    <property type="term" value="P:ribosomal large subunit biogenesis"/>
    <property type="evidence" value="ECO:0007669"/>
    <property type="project" value="UniProtKB-ARBA"/>
</dbReference>
<reference evidence="10" key="1">
    <citation type="journal article" date="2020" name="Stud. Mycol.">
        <title>101 Dothideomycetes genomes: a test case for predicting lifestyles and emergence of pathogens.</title>
        <authorList>
            <person name="Haridas S."/>
            <person name="Albert R."/>
            <person name="Binder M."/>
            <person name="Bloem J."/>
            <person name="Labutti K."/>
            <person name="Salamov A."/>
            <person name="Andreopoulos B."/>
            <person name="Baker S."/>
            <person name="Barry K."/>
            <person name="Bills G."/>
            <person name="Bluhm B."/>
            <person name="Cannon C."/>
            <person name="Castanera R."/>
            <person name="Culley D."/>
            <person name="Daum C."/>
            <person name="Ezra D."/>
            <person name="Gonzalez J."/>
            <person name="Henrissat B."/>
            <person name="Kuo A."/>
            <person name="Liang C."/>
            <person name="Lipzen A."/>
            <person name="Lutzoni F."/>
            <person name="Magnuson J."/>
            <person name="Mondo S."/>
            <person name="Nolan M."/>
            <person name="Ohm R."/>
            <person name="Pangilinan J."/>
            <person name="Park H.-J."/>
            <person name="Ramirez L."/>
            <person name="Alfaro M."/>
            <person name="Sun H."/>
            <person name="Tritt A."/>
            <person name="Yoshinaga Y."/>
            <person name="Zwiers L.-H."/>
            <person name="Turgeon B."/>
            <person name="Goodwin S."/>
            <person name="Spatafora J."/>
            <person name="Crous P."/>
            <person name="Grigoriev I."/>
        </authorList>
    </citation>
    <scope>NUCLEOTIDE SEQUENCE</scope>
    <source>
        <strain evidence="10">CBS 175.79</strain>
    </source>
</reference>
<organism evidence="10 11">
    <name type="scientific">Aaosphaeria arxii CBS 175.79</name>
    <dbReference type="NCBI Taxonomy" id="1450172"/>
    <lineage>
        <taxon>Eukaryota</taxon>
        <taxon>Fungi</taxon>
        <taxon>Dikarya</taxon>
        <taxon>Ascomycota</taxon>
        <taxon>Pezizomycotina</taxon>
        <taxon>Dothideomycetes</taxon>
        <taxon>Pleosporomycetidae</taxon>
        <taxon>Pleosporales</taxon>
        <taxon>Pleosporales incertae sedis</taxon>
        <taxon>Aaosphaeria</taxon>
    </lineage>
</organism>
<evidence type="ECO:0000256" key="6">
    <source>
        <dbReference type="ARBA" id="ARBA00023134"/>
    </source>
</evidence>
<dbReference type="Pfam" id="PF01926">
    <property type="entry name" value="MMR_HSR1"/>
    <property type="match status" value="1"/>
</dbReference>
<protein>
    <submittedName>
        <fullName evidence="10">Nucleolar GTP-binding protein 2</fullName>
    </submittedName>
</protein>
<dbReference type="Gene3D" id="1.10.1580.10">
    <property type="match status" value="1"/>
</dbReference>
<evidence type="ECO:0000313" key="10">
    <source>
        <dbReference type="EMBL" id="KAF2018776.1"/>
    </source>
</evidence>
<keyword evidence="3" id="KW-0690">Ribosome biogenesis</keyword>
<evidence type="ECO:0000256" key="5">
    <source>
        <dbReference type="ARBA" id="ARBA00022927"/>
    </source>
</evidence>
<evidence type="ECO:0000256" key="8">
    <source>
        <dbReference type="SAM" id="MobiDB-lite"/>
    </source>
</evidence>
<dbReference type="PANTHER" id="PTHR11089:SF30">
    <property type="entry name" value="GUANINE NUCLEOTIDE-BINDING PROTEIN-LIKE 3 HOMOLOG"/>
    <property type="match status" value="1"/>
</dbReference>
<dbReference type="GeneID" id="54281624"/>
<feature type="region of interest" description="Disordered" evidence="8">
    <location>
        <begin position="468"/>
        <end position="496"/>
    </location>
</feature>
<dbReference type="InterPro" id="IPR006073">
    <property type="entry name" value="GTP-bd"/>
</dbReference>
<evidence type="ECO:0000259" key="9">
    <source>
        <dbReference type="PROSITE" id="PS51721"/>
    </source>
</evidence>
<dbReference type="Proteomes" id="UP000799778">
    <property type="component" value="Unassembled WGS sequence"/>
</dbReference>
<sequence length="527" mass="58291">MKIGKPKSKRVPVRLRHKIEKASAAKQRKAKKEAKKNPEWRSKVKKDPGIPNLFPYKDRILAEIEESRRVKEEEQAKRREAQRAQRLAAREDGGALDEDEDVELGDMDGDEDDDMQVDDSNPMAALVASAQARAAEYEKKDHGMDDDDEEEDDFEVFDEEDDYTTAAAVRKDSSRRAFDKVYKEVVDASDVVLYVLDARDPEGTRSKEVEQMVMASDGGNKRMIFVLNKIDLVPPTVLKAWLTHLRRSFPTLPLRASKPAPNAKTFDHKELSIKGTSEALFKALKTYAEAKQLKRSIKVGIIGYPNVGKSSVINALTSRMGRRGAACPTGAEAGVTTGLREVKLDNKLKLLDSPGIVFPSSAEDTKASKIEEKARLILLNAIPPKEIDDPVPAVTLLIKRLSTSPELFAKLVTVYDLPPLHTIQGDTTTDFLVQVARKRGRLGKGGVPNIHSAAQTVITDWRDGRIQGWTDPPKHVAQPAQPAPRSSTTSSGLVGDQKEIVREWAAEFKLDGLWGDDDAGAVDAMET</sequence>
<dbReference type="InterPro" id="IPR014813">
    <property type="entry name" value="Gnl3_N_dom"/>
</dbReference>
<dbReference type="InterPro" id="IPR023179">
    <property type="entry name" value="GTP-bd_ortho_bundle_sf"/>
</dbReference>
<gene>
    <name evidence="10" type="ORF">BU24DRAFT_364036</name>
</gene>
<evidence type="ECO:0000256" key="2">
    <source>
        <dbReference type="ARBA" id="ARBA00022448"/>
    </source>
</evidence>
<name>A0A6A5Y0L9_9PLEO</name>
<feature type="compositionally biased region" description="Basic and acidic residues" evidence="8">
    <location>
        <begin position="67"/>
        <end position="93"/>
    </location>
</feature>